<dbReference type="EMBL" id="QAYG01000002">
    <property type="protein sequence ID" value="PTW61436.1"/>
    <property type="molecule type" value="Genomic_DNA"/>
</dbReference>
<keyword evidence="3" id="KW-1185">Reference proteome</keyword>
<organism evidence="2 3">
    <name type="scientific">Breoghania corrubedonensis</name>
    <dbReference type="NCBI Taxonomy" id="665038"/>
    <lineage>
        <taxon>Bacteria</taxon>
        <taxon>Pseudomonadati</taxon>
        <taxon>Pseudomonadota</taxon>
        <taxon>Alphaproteobacteria</taxon>
        <taxon>Hyphomicrobiales</taxon>
        <taxon>Stappiaceae</taxon>
        <taxon>Breoghania</taxon>
    </lineage>
</organism>
<gene>
    <name evidence="2" type="ORF">C8N35_102145</name>
</gene>
<evidence type="ECO:0000313" key="3">
    <source>
        <dbReference type="Proteomes" id="UP000244081"/>
    </source>
</evidence>
<comment type="caution">
    <text evidence="2">The sequence shown here is derived from an EMBL/GenBank/DDBJ whole genome shotgun (WGS) entry which is preliminary data.</text>
</comment>
<name>A0A2T5VCG2_9HYPH</name>
<reference evidence="2 3" key="1">
    <citation type="submission" date="2018-04" db="EMBL/GenBank/DDBJ databases">
        <title>Genomic Encyclopedia of Archaeal and Bacterial Type Strains, Phase II (KMG-II): from individual species to whole genera.</title>
        <authorList>
            <person name="Goeker M."/>
        </authorList>
    </citation>
    <scope>NUCLEOTIDE SEQUENCE [LARGE SCALE GENOMIC DNA]</scope>
    <source>
        <strain evidence="2 3">DSM 23382</strain>
    </source>
</reference>
<dbReference type="AlphaFoldDB" id="A0A2T5VCG2"/>
<proteinExistence type="predicted"/>
<evidence type="ECO:0000313" key="2">
    <source>
        <dbReference type="EMBL" id="PTW61436.1"/>
    </source>
</evidence>
<feature type="region of interest" description="Disordered" evidence="1">
    <location>
        <begin position="12"/>
        <end position="36"/>
    </location>
</feature>
<protein>
    <submittedName>
        <fullName evidence="2">Uncharacterized protein</fullName>
    </submittedName>
</protein>
<sequence>MSVPLWPSELPRPMRSGYRGGIGDGRQATRPEQGPVRVRRRYSSVAMPLAMTVDVTLDERKRFERFWREDTSEGSLPWLMPDPESDGHPILTTDGAPLLTADGAPLLLSHWWLVMFDTQSAPSWSPRGIRWQVQMTLMIMP</sequence>
<dbReference type="Proteomes" id="UP000244081">
    <property type="component" value="Unassembled WGS sequence"/>
</dbReference>
<dbReference type="RefSeq" id="WP_107989298.1">
    <property type="nucleotide sequence ID" value="NZ_QAYG01000002.1"/>
</dbReference>
<evidence type="ECO:0000256" key="1">
    <source>
        <dbReference type="SAM" id="MobiDB-lite"/>
    </source>
</evidence>
<dbReference type="OrthoDB" id="7858450at2"/>
<accession>A0A2T5VCG2</accession>